<feature type="region of interest" description="Disordered" evidence="2">
    <location>
        <begin position="354"/>
        <end position="373"/>
    </location>
</feature>
<dbReference type="GO" id="GO:0010038">
    <property type="term" value="P:response to metal ion"/>
    <property type="evidence" value="ECO:0007669"/>
    <property type="project" value="InterPro"/>
</dbReference>
<organism evidence="3 4">
    <name type="scientific">Callosobruchus maculatus</name>
    <name type="common">Southern cowpea weevil</name>
    <name type="synonym">Pulse bruchid</name>
    <dbReference type="NCBI Taxonomy" id="64391"/>
    <lineage>
        <taxon>Eukaryota</taxon>
        <taxon>Metazoa</taxon>
        <taxon>Ecdysozoa</taxon>
        <taxon>Arthropoda</taxon>
        <taxon>Hexapoda</taxon>
        <taxon>Insecta</taxon>
        <taxon>Pterygota</taxon>
        <taxon>Neoptera</taxon>
        <taxon>Endopterygota</taxon>
        <taxon>Coleoptera</taxon>
        <taxon>Polyphaga</taxon>
        <taxon>Cucujiformia</taxon>
        <taxon>Chrysomeloidea</taxon>
        <taxon>Chrysomelidae</taxon>
        <taxon>Bruchinae</taxon>
        <taxon>Bruchini</taxon>
        <taxon>Callosobruchus</taxon>
    </lineage>
</organism>
<comment type="similarity">
    <text evidence="1">Belongs to the CutA family.</text>
</comment>
<name>A0A653DB99_CALMS</name>
<dbReference type="InterPro" id="IPR004323">
    <property type="entry name" value="Ion_tolerance_CutA"/>
</dbReference>
<dbReference type="PANTHER" id="PTHR23419">
    <property type="entry name" value="DIVALENT CATION TOLERANCE CUTA-RELATED"/>
    <property type="match status" value="1"/>
</dbReference>
<dbReference type="Proteomes" id="UP000410492">
    <property type="component" value="Unassembled WGS sequence"/>
</dbReference>
<evidence type="ECO:0000313" key="3">
    <source>
        <dbReference type="EMBL" id="VEN57489.1"/>
    </source>
</evidence>
<accession>A0A653DB99</accession>
<sequence length="563" mass="63357">MEPAVKVKGVFPRWTQLTRSHSYSEGSKVAIKNIEIVANPGGMKRKAADLEIHPANETLKRKVNPVVADLMDMLEFLQGAAKKLNDVVSAHINTKKEIKEVNNDLQRVSMFLNRSSVKSFFDASKWEKVETPTYDADTQTEGIQTNLAGTTVAVQTQWDDMKREQELLAQKNRDEIISKLSSAKELKGLESIIDRSWPEEAFRSTRVETESLDTVALEGDLVLIVNPSTVARSQQQEKLERRIPIIATLLAENLIEGQLEYITVRTEMVNRKGENKGQTRTVYALPQTMDETGMTDVETLFTNCSRLRTELKQPNTFKVVVTGKMDMDYLRKCLEYVFGDSEFKVTIVDHTRGKPGRTTSVVAEKARKRPPDYDKHTNWSSLTNGSVSWLASHFVTVADSICSSISEADNVKDNMDTVIPWFSRCWASLVVRRYSATVSAKEMSGEIPIGSKNTYHSGEQSVAYVTAPSEEVAKKIAHGLVSNKLAACVNIIPRITSIYEWENKINEDSEVLMMIKTRTSKMDQLTEFVKANHPYTVCEVISLPIQNGNEAYLKWMNEVVPSD</sequence>
<keyword evidence="4" id="KW-1185">Reference proteome</keyword>
<protein>
    <submittedName>
        <fullName evidence="3">Uncharacterized protein</fullName>
    </submittedName>
</protein>
<dbReference type="Gene3D" id="3.30.70.120">
    <property type="match status" value="1"/>
</dbReference>
<evidence type="ECO:0000256" key="2">
    <source>
        <dbReference type="SAM" id="MobiDB-lite"/>
    </source>
</evidence>
<dbReference type="InterPro" id="IPR015867">
    <property type="entry name" value="N-reg_PII/ATP_PRibTrfase_C"/>
</dbReference>
<gene>
    <name evidence="3" type="ORF">CALMAC_LOCUS16099</name>
</gene>
<dbReference type="OrthoDB" id="2017693at2759"/>
<evidence type="ECO:0000313" key="4">
    <source>
        <dbReference type="Proteomes" id="UP000410492"/>
    </source>
</evidence>
<proteinExistence type="inferred from homology"/>
<reference evidence="3 4" key="1">
    <citation type="submission" date="2019-01" db="EMBL/GenBank/DDBJ databases">
        <authorList>
            <person name="Sayadi A."/>
        </authorList>
    </citation>
    <scope>NUCLEOTIDE SEQUENCE [LARGE SCALE GENOMIC DNA]</scope>
</reference>
<evidence type="ECO:0000256" key="1">
    <source>
        <dbReference type="ARBA" id="ARBA00010169"/>
    </source>
</evidence>
<dbReference type="Pfam" id="PF03091">
    <property type="entry name" value="CutA1"/>
    <property type="match status" value="1"/>
</dbReference>
<dbReference type="SUPFAM" id="SSF54913">
    <property type="entry name" value="GlnB-like"/>
    <property type="match status" value="1"/>
</dbReference>
<dbReference type="PANTHER" id="PTHR23419:SF8">
    <property type="entry name" value="FI09726P"/>
    <property type="match status" value="1"/>
</dbReference>
<dbReference type="InterPro" id="IPR011322">
    <property type="entry name" value="N-reg_PII-like_a/b"/>
</dbReference>
<dbReference type="GO" id="GO:0005507">
    <property type="term" value="F:copper ion binding"/>
    <property type="evidence" value="ECO:0007669"/>
    <property type="project" value="TreeGrafter"/>
</dbReference>
<dbReference type="EMBL" id="CAACVG010011167">
    <property type="protein sequence ID" value="VEN57489.1"/>
    <property type="molecule type" value="Genomic_DNA"/>
</dbReference>
<dbReference type="AlphaFoldDB" id="A0A653DB99"/>